<feature type="region of interest" description="Disordered" evidence="1">
    <location>
        <begin position="41"/>
        <end position="64"/>
    </location>
</feature>
<dbReference type="AlphaFoldDB" id="D4DS87"/>
<protein>
    <submittedName>
        <fullName evidence="2">Uncharacterized protein</fullName>
    </submittedName>
</protein>
<sequence length="64" mass="7231">MIRIIGFQTASSRHRLPENRISMPSKHETATKCQTSHLAIPTNPVRRYNPRAAHPIQTQPKTSA</sequence>
<evidence type="ECO:0000256" key="1">
    <source>
        <dbReference type="SAM" id="MobiDB-lite"/>
    </source>
</evidence>
<reference evidence="2 3" key="1">
    <citation type="submission" date="2010-02" db="EMBL/GenBank/DDBJ databases">
        <authorList>
            <person name="Weinstock G."/>
            <person name="Sodergren E."/>
            <person name="Clifton S."/>
            <person name="Fulton L."/>
            <person name="Fulton B."/>
            <person name="Courtney L."/>
            <person name="Fronick C."/>
            <person name="Harrison M."/>
            <person name="Strong C."/>
            <person name="Farmer C."/>
            <person name="Delahaunty K."/>
            <person name="Markovic C."/>
            <person name="Hall O."/>
            <person name="Minx P."/>
            <person name="Tomlinson C."/>
            <person name="Mitreva M."/>
            <person name="Nelson J."/>
            <person name="Hou S."/>
            <person name="Wollam A."/>
            <person name="Pepin K.H."/>
            <person name="Johnson M."/>
            <person name="Bhonagiri V."/>
            <person name="Zhang X."/>
            <person name="Suruliraj S."/>
            <person name="Warren W."/>
            <person name="Chinwalla A."/>
            <person name="Mardis E.R."/>
            <person name="Wilson R.K."/>
        </authorList>
    </citation>
    <scope>NUCLEOTIDE SEQUENCE [LARGE SCALE GENOMIC DNA]</scope>
    <source>
        <strain evidence="2 3">ATCC 29315</strain>
    </source>
</reference>
<accession>D4DS87</accession>
<evidence type="ECO:0000313" key="2">
    <source>
        <dbReference type="EMBL" id="EFE49341.1"/>
    </source>
</evidence>
<name>D4DS87_NEIEG</name>
<evidence type="ECO:0000313" key="3">
    <source>
        <dbReference type="Proteomes" id="UP000005536"/>
    </source>
</evidence>
<comment type="caution">
    <text evidence="2">The sequence shown here is derived from an EMBL/GenBank/DDBJ whole genome shotgun (WGS) entry which is preliminary data.</text>
</comment>
<dbReference type="Proteomes" id="UP000005536">
    <property type="component" value="Unassembled WGS sequence"/>
</dbReference>
<organism evidence="2 3">
    <name type="scientific">Neisseria elongata subsp. glycolytica ATCC 29315</name>
    <dbReference type="NCBI Taxonomy" id="546263"/>
    <lineage>
        <taxon>Bacteria</taxon>
        <taxon>Pseudomonadati</taxon>
        <taxon>Pseudomonadota</taxon>
        <taxon>Betaproteobacteria</taxon>
        <taxon>Neisseriales</taxon>
        <taxon>Neisseriaceae</taxon>
        <taxon>Neisseria</taxon>
    </lineage>
</organism>
<proteinExistence type="predicted"/>
<dbReference type="EMBL" id="ADBF01000184">
    <property type="protein sequence ID" value="EFE49341.1"/>
    <property type="molecule type" value="Genomic_DNA"/>
</dbReference>
<gene>
    <name evidence="2" type="ORF">NEIELOOT_01931</name>
</gene>